<organism evidence="1 2">
    <name type="scientific">Lactuca virosa</name>
    <dbReference type="NCBI Taxonomy" id="75947"/>
    <lineage>
        <taxon>Eukaryota</taxon>
        <taxon>Viridiplantae</taxon>
        <taxon>Streptophyta</taxon>
        <taxon>Embryophyta</taxon>
        <taxon>Tracheophyta</taxon>
        <taxon>Spermatophyta</taxon>
        <taxon>Magnoliopsida</taxon>
        <taxon>eudicotyledons</taxon>
        <taxon>Gunneridae</taxon>
        <taxon>Pentapetalae</taxon>
        <taxon>asterids</taxon>
        <taxon>campanulids</taxon>
        <taxon>Asterales</taxon>
        <taxon>Asteraceae</taxon>
        <taxon>Cichorioideae</taxon>
        <taxon>Cichorieae</taxon>
        <taxon>Lactucinae</taxon>
        <taxon>Lactuca</taxon>
    </lineage>
</organism>
<dbReference type="AlphaFoldDB" id="A0AAU9MEE9"/>
<accession>A0AAU9MEE9</accession>
<dbReference type="EMBL" id="CAKMRJ010001112">
    <property type="protein sequence ID" value="CAH1422494.1"/>
    <property type="molecule type" value="Genomic_DNA"/>
</dbReference>
<dbReference type="GO" id="GO:0005886">
    <property type="term" value="C:plasma membrane"/>
    <property type="evidence" value="ECO:0007669"/>
    <property type="project" value="InterPro"/>
</dbReference>
<protein>
    <submittedName>
        <fullName evidence="1">Uncharacterized protein</fullName>
    </submittedName>
</protein>
<reference evidence="1 2" key="1">
    <citation type="submission" date="2022-01" db="EMBL/GenBank/DDBJ databases">
        <authorList>
            <person name="Xiong W."/>
            <person name="Schranz E."/>
        </authorList>
    </citation>
    <scope>NUCLEOTIDE SEQUENCE [LARGE SCALE GENOMIC DNA]</scope>
</reference>
<dbReference type="Proteomes" id="UP001157418">
    <property type="component" value="Unassembled WGS sequence"/>
</dbReference>
<gene>
    <name evidence="1" type="ORF">LVIROSA_LOCUS9822</name>
</gene>
<dbReference type="Pfam" id="PF05558">
    <property type="entry name" value="DREPP"/>
    <property type="match status" value="1"/>
</dbReference>
<dbReference type="InterPro" id="IPR008469">
    <property type="entry name" value="DREPP"/>
</dbReference>
<keyword evidence="2" id="KW-1185">Reference proteome</keyword>
<evidence type="ECO:0000313" key="1">
    <source>
        <dbReference type="EMBL" id="CAH1422494.1"/>
    </source>
</evidence>
<comment type="caution">
    <text evidence="1">The sequence shown here is derived from an EMBL/GenBank/DDBJ whole genome shotgun (WGS) entry which is preliminary data.</text>
</comment>
<evidence type="ECO:0000313" key="2">
    <source>
        <dbReference type="Proteomes" id="UP001157418"/>
    </source>
</evidence>
<sequence>MPKQVWRADITCGHNAYHSITKFISSSASSSSGINTLARSKEDYSKEFEEKKSELQAKVIVFFFNRKSGQTVAIIILHNYFFLKIATAHVKVVTASFLPDSNL</sequence>
<proteinExistence type="predicted"/>
<name>A0AAU9MEE9_9ASTR</name>